<dbReference type="EMBL" id="JAUQTB010000014">
    <property type="protein sequence ID" value="MDO7908293.1"/>
    <property type="molecule type" value="Genomic_DNA"/>
</dbReference>
<dbReference type="Pfam" id="PF13302">
    <property type="entry name" value="Acetyltransf_3"/>
    <property type="match status" value="1"/>
</dbReference>
<dbReference type="EC" id="2.-.-.-" evidence="3"/>
<accession>A0ABT9CKY4</accession>
<protein>
    <submittedName>
        <fullName evidence="3">GNAT family protein</fullName>
        <ecNumber evidence="3">2.-.-.-</ecNumber>
    </submittedName>
</protein>
<comment type="caution">
    <text evidence="3">The sequence shown here is derived from an EMBL/GenBank/DDBJ whole genome shotgun (WGS) entry which is preliminary data.</text>
</comment>
<organism evidence="3 4">
    <name type="scientific">Paenibacillus lacisoli</name>
    <dbReference type="NCBI Taxonomy" id="3064525"/>
    <lineage>
        <taxon>Bacteria</taxon>
        <taxon>Bacillati</taxon>
        <taxon>Bacillota</taxon>
        <taxon>Bacilli</taxon>
        <taxon>Bacillales</taxon>
        <taxon>Paenibacillaceae</taxon>
        <taxon>Paenibacillus</taxon>
    </lineage>
</organism>
<dbReference type="InterPro" id="IPR051531">
    <property type="entry name" value="N-acetyltransferase"/>
</dbReference>
<evidence type="ECO:0000313" key="3">
    <source>
        <dbReference type="EMBL" id="MDO7908293.1"/>
    </source>
</evidence>
<dbReference type="Gene3D" id="3.40.630.30">
    <property type="match status" value="1"/>
</dbReference>
<dbReference type="InterPro" id="IPR016181">
    <property type="entry name" value="Acyl_CoA_acyltransferase"/>
</dbReference>
<dbReference type="GO" id="GO:0016740">
    <property type="term" value="F:transferase activity"/>
    <property type="evidence" value="ECO:0007669"/>
    <property type="project" value="UniProtKB-KW"/>
</dbReference>
<dbReference type="PANTHER" id="PTHR43792">
    <property type="entry name" value="GNAT FAMILY, PUTATIVE (AFU_ORTHOLOGUE AFUA_3G00765)-RELATED-RELATED"/>
    <property type="match status" value="1"/>
</dbReference>
<proteinExistence type="predicted"/>
<evidence type="ECO:0000259" key="2">
    <source>
        <dbReference type="PROSITE" id="PS51186"/>
    </source>
</evidence>
<feature type="compositionally biased region" description="Basic and acidic residues" evidence="1">
    <location>
        <begin position="1"/>
        <end position="11"/>
    </location>
</feature>
<reference evidence="3 4" key="1">
    <citation type="submission" date="2023-07" db="EMBL/GenBank/DDBJ databases">
        <title>Paenibacillus sp. JX-17 nov. isolated from soil.</title>
        <authorList>
            <person name="Wan Y."/>
            <person name="Liu B."/>
        </authorList>
    </citation>
    <scope>NUCLEOTIDE SEQUENCE [LARGE SCALE GENOMIC DNA]</scope>
    <source>
        <strain evidence="3 4">JX-17</strain>
    </source>
</reference>
<feature type="region of interest" description="Disordered" evidence="1">
    <location>
        <begin position="1"/>
        <end position="20"/>
    </location>
</feature>
<feature type="domain" description="N-acetyltransferase" evidence="2">
    <location>
        <begin position="25"/>
        <end position="191"/>
    </location>
</feature>
<gene>
    <name evidence="3" type="ORF">Q5741_17975</name>
</gene>
<evidence type="ECO:0000313" key="4">
    <source>
        <dbReference type="Proteomes" id="UP001240171"/>
    </source>
</evidence>
<dbReference type="PROSITE" id="PS51186">
    <property type="entry name" value="GNAT"/>
    <property type="match status" value="1"/>
</dbReference>
<sequence length="191" mass="22279">MSKLLNDHEPEQPTADFPELHTDRLRLRMGQNEDAASMLTLYGSEEVVQYLPLSSFTTLEEALDELGWHRSIFEKQTGIRWLMEDRRTGRVIGTCGYLEWDHTHRRAELGYDLLSDYWGDGWMTEALECILRYGWESMQLHRIEAKVDPANLASGRLLSRLGFSLEGVLRDYEYEKGTFINLAVYSRIRNE</sequence>
<dbReference type="SUPFAM" id="SSF55729">
    <property type="entry name" value="Acyl-CoA N-acyltransferases (Nat)"/>
    <property type="match status" value="1"/>
</dbReference>
<name>A0ABT9CKY4_9BACL</name>
<keyword evidence="3" id="KW-0808">Transferase</keyword>
<keyword evidence="4" id="KW-1185">Reference proteome</keyword>
<dbReference type="PANTHER" id="PTHR43792:SF9">
    <property type="entry name" value="RIBOSOMAL-PROTEIN-ALANINE ACETYLTRANSFERASE"/>
    <property type="match status" value="1"/>
</dbReference>
<dbReference type="InterPro" id="IPR000182">
    <property type="entry name" value="GNAT_dom"/>
</dbReference>
<dbReference type="Proteomes" id="UP001240171">
    <property type="component" value="Unassembled WGS sequence"/>
</dbReference>
<evidence type="ECO:0000256" key="1">
    <source>
        <dbReference type="SAM" id="MobiDB-lite"/>
    </source>
</evidence>